<dbReference type="InterPro" id="IPR032675">
    <property type="entry name" value="LRR_dom_sf"/>
</dbReference>
<organism evidence="6 7">
    <name type="scientific">Brassica napus</name>
    <name type="common">Rape</name>
    <dbReference type="NCBI Taxonomy" id="3708"/>
    <lineage>
        <taxon>Eukaryota</taxon>
        <taxon>Viridiplantae</taxon>
        <taxon>Streptophyta</taxon>
        <taxon>Embryophyta</taxon>
        <taxon>Tracheophyta</taxon>
        <taxon>Spermatophyta</taxon>
        <taxon>Magnoliopsida</taxon>
        <taxon>eudicotyledons</taxon>
        <taxon>Gunneridae</taxon>
        <taxon>Pentapetalae</taxon>
        <taxon>rosids</taxon>
        <taxon>malvids</taxon>
        <taxon>Brassicales</taxon>
        <taxon>Brassicaceae</taxon>
        <taxon>Brassiceae</taxon>
        <taxon>Brassica</taxon>
    </lineage>
</organism>
<evidence type="ECO:0000256" key="3">
    <source>
        <dbReference type="ARBA" id="ARBA00022989"/>
    </source>
</evidence>
<dbReference type="PANTHER" id="PTHR46084:SF19">
    <property type="entry name" value="PROTEIN KINASE DOMAIN-CONTAINING PROTEIN"/>
    <property type="match status" value="1"/>
</dbReference>
<dbReference type="Proteomes" id="UP000824890">
    <property type="component" value="Unassembled WGS sequence"/>
</dbReference>
<keyword evidence="3" id="KW-1133">Transmembrane helix</keyword>
<comment type="caution">
    <text evidence="6">The sequence shown here is derived from an EMBL/GenBank/DDBJ whole genome shotgun (WGS) entry which is preliminary data.</text>
</comment>
<comment type="subcellular location">
    <subcellularLocation>
        <location evidence="5">Endomembrane system</location>
        <topology evidence="5">Single-pass type I membrane protein</topology>
    </subcellularLocation>
</comment>
<gene>
    <name evidence="6" type="ORF">HID58_094318</name>
</gene>
<keyword evidence="1" id="KW-0812">Transmembrane</keyword>
<accession>A0ABQ7XAD7</accession>
<reference evidence="6 7" key="1">
    <citation type="submission" date="2021-05" db="EMBL/GenBank/DDBJ databases">
        <title>Genome Assembly of Synthetic Allotetraploid Brassica napus Reveals Homoeologous Exchanges between Subgenomes.</title>
        <authorList>
            <person name="Davis J.T."/>
        </authorList>
    </citation>
    <scope>NUCLEOTIDE SEQUENCE [LARGE SCALE GENOMIC DNA]</scope>
    <source>
        <strain evidence="7">cv. Da-Ae</strain>
        <tissue evidence="6">Seedling</tissue>
    </source>
</reference>
<dbReference type="InterPro" id="IPR011009">
    <property type="entry name" value="Kinase-like_dom_sf"/>
</dbReference>
<evidence type="ECO:0000313" key="6">
    <source>
        <dbReference type="EMBL" id="KAH0851985.1"/>
    </source>
</evidence>
<evidence type="ECO:0000256" key="1">
    <source>
        <dbReference type="ARBA" id="ARBA00022692"/>
    </source>
</evidence>
<name>A0ABQ7XAD7_BRANA</name>
<sequence>MSTITCSKYHVIISWSYMGTFYWGQYQRRLGTFSSNSRPFKKNKKPVLFRICRNLQSNGLTGKLPPELGNLKYLKELHIDRNRLQGSLLAASYPSKVTSFQGNCMQNKDLKHKPSSSSQCAKVRYAMESRFLDVSGNIYAFGVLLLEIVSGRPPFCKDRGFLTEWLKHFNQEELETVCEAARQCLYRDPNNNSNNNKKPSVEELCEMLECEISLSISAELRSSSLAWAELALHS</sequence>
<evidence type="ECO:0000256" key="5">
    <source>
        <dbReference type="ARBA" id="ARBA00046288"/>
    </source>
</evidence>
<dbReference type="SUPFAM" id="SSF56112">
    <property type="entry name" value="Protein kinase-like (PK-like)"/>
    <property type="match status" value="1"/>
</dbReference>
<dbReference type="Gene3D" id="3.80.10.10">
    <property type="entry name" value="Ribonuclease Inhibitor"/>
    <property type="match status" value="1"/>
</dbReference>
<proteinExistence type="predicted"/>
<dbReference type="PANTHER" id="PTHR46084">
    <property type="entry name" value="PROTEIN MALE DISCOVERER 2"/>
    <property type="match status" value="1"/>
</dbReference>
<evidence type="ECO:0000256" key="2">
    <source>
        <dbReference type="ARBA" id="ARBA00022729"/>
    </source>
</evidence>
<keyword evidence="7" id="KW-1185">Reference proteome</keyword>
<keyword evidence="4" id="KW-0472">Membrane</keyword>
<protein>
    <recommendedName>
        <fullName evidence="8">Protein kinase domain-containing protein</fullName>
    </recommendedName>
</protein>
<dbReference type="SUPFAM" id="SSF52058">
    <property type="entry name" value="L domain-like"/>
    <property type="match status" value="1"/>
</dbReference>
<dbReference type="EMBL" id="JAGKQM010001361">
    <property type="protein sequence ID" value="KAH0851985.1"/>
    <property type="molecule type" value="Genomic_DNA"/>
</dbReference>
<dbReference type="Gene3D" id="1.10.510.10">
    <property type="entry name" value="Transferase(Phosphotransferase) domain 1"/>
    <property type="match status" value="1"/>
</dbReference>
<evidence type="ECO:0000313" key="7">
    <source>
        <dbReference type="Proteomes" id="UP000824890"/>
    </source>
</evidence>
<keyword evidence="2" id="KW-0732">Signal</keyword>
<evidence type="ECO:0000256" key="4">
    <source>
        <dbReference type="ARBA" id="ARBA00023136"/>
    </source>
</evidence>
<evidence type="ECO:0008006" key="8">
    <source>
        <dbReference type="Google" id="ProtNLM"/>
    </source>
</evidence>